<comment type="caution">
    <text evidence="1">The sequence shown here is derived from an EMBL/GenBank/DDBJ whole genome shotgun (WGS) entry which is preliminary data.</text>
</comment>
<organism evidence="1 2">
    <name type="scientific">Jeotgalibacillus haloalkalitolerans</name>
    <dbReference type="NCBI Taxonomy" id="3104292"/>
    <lineage>
        <taxon>Bacteria</taxon>
        <taxon>Bacillati</taxon>
        <taxon>Bacillota</taxon>
        <taxon>Bacilli</taxon>
        <taxon>Bacillales</taxon>
        <taxon>Caryophanaceae</taxon>
        <taxon>Jeotgalibacillus</taxon>
    </lineage>
</organism>
<accession>A0ABU5KNC9</accession>
<evidence type="ECO:0000313" key="2">
    <source>
        <dbReference type="Proteomes" id="UP001292084"/>
    </source>
</evidence>
<gene>
    <name evidence="1" type="ORF">UFB30_10600</name>
</gene>
<dbReference type="RefSeq" id="WP_322421656.1">
    <property type="nucleotide sequence ID" value="NZ_JAXQNN010000003.1"/>
</dbReference>
<proteinExistence type="predicted"/>
<reference evidence="1 2" key="1">
    <citation type="submission" date="2023-12" db="EMBL/GenBank/DDBJ databases">
        <title>Jeotgalibacillus haloalkaliphilus sp. nov., a novel salt-tolerant bacteria, isolated from the estuary of the Fenhe River into the Yellow River.</title>
        <authorList>
            <person name="Li Y."/>
        </authorList>
    </citation>
    <scope>NUCLEOTIDE SEQUENCE [LARGE SCALE GENOMIC DNA]</scope>
    <source>
        <strain evidence="1 2">HH7-29</strain>
    </source>
</reference>
<dbReference type="Proteomes" id="UP001292084">
    <property type="component" value="Unassembled WGS sequence"/>
</dbReference>
<dbReference type="EMBL" id="JAXQNN010000003">
    <property type="protein sequence ID" value="MDZ5712675.1"/>
    <property type="molecule type" value="Genomic_DNA"/>
</dbReference>
<protein>
    <submittedName>
        <fullName evidence="1">Uncharacterized protein</fullName>
    </submittedName>
</protein>
<keyword evidence="2" id="KW-1185">Reference proteome</keyword>
<name>A0ABU5KNC9_9BACL</name>
<sequence>MKNESEKKTINVPLNVWLNEKNGHIHMNVNGVLTSVNNDPKSKRGNPSLFSILEKELIKAGKIREESEVE</sequence>
<evidence type="ECO:0000313" key="1">
    <source>
        <dbReference type="EMBL" id="MDZ5712675.1"/>
    </source>
</evidence>